<dbReference type="Gene3D" id="3.40.50.1240">
    <property type="entry name" value="Phosphoglycerate mutase-like"/>
    <property type="match status" value="1"/>
</dbReference>
<dbReference type="GO" id="GO:0003993">
    <property type="term" value="F:acid phosphatase activity"/>
    <property type="evidence" value="ECO:0007669"/>
    <property type="project" value="UniProtKB-EC"/>
</dbReference>
<evidence type="ECO:0000256" key="6">
    <source>
        <dbReference type="ARBA" id="ARBA00023157"/>
    </source>
</evidence>
<protein>
    <recommendedName>
        <fullName evidence="3">acid phosphatase</fullName>
        <ecNumber evidence="3">3.1.3.2</ecNumber>
    </recommendedName>
</protein>
<dbReference type="GeneID" id="105360994"/>
<evidence type="ECO:0000256" key="2">
    <source>
        <dbReference type="ARBA" id="ARBA00005375"/>
    </source>
</evidence>
<keyword evidence="6" id="KW-1015">Disulfide bond</keyword>
<dbReference type="RefSeq" id="XP_011496367.1">
    <property type="nucleotide sequence ID" value="XM_011498065.1"/>
</dbReference>
<reference evidence="9" key="1">
    <citation type="submission" date="2025-08" db="UniProtKB">
        <authorList>
            <consortium name="RefSeq"/>
        </authorList>
    </citation>
    <scope>IDENTIFICATION</scope>
</reference>
<evidence type="ECO:0000256" key="3">
    <source>
        <dbReference type="ARBA" id="ARBA00012646"/>
    </source>
</evidence>
<dbReference type="Pfam" id="PF00328">
    <property type="entry name" value="His_Phos_2"/>
    <property type="match status" value="1"/>
</dbReference>
<dbReference type="PROSITE" id="PS00778">
    <property type="entry name" value="HIS_ACID_PHOSPHAT_2"/>
    <property type="match status" value="1"/>
</dbReference>
<dbReference type="PANTHER" id="PTHR11567">
    <property type="entry name" value="ACID PHOSPHATASE-RELATED"/>
    <property type="match status" value="1"/>
</dbReference>
<evidence type="ECO:0000256" key="5">
    <source>
        <dbReference type="ARBA" id="ARBA00022801"/>
    </source>
</evidence>
<evidence type="ECO:0000313" key="9">
    <source>
        <dbReference type="RefSeq" id="XP_011496367.1"/>
    </source>
</evidence>
<keyword evidence="8" id="KW-1185">Reference proteome</keyword>
<dbReference type="InterPro" id="IPR033379">
    <property type="entry name" value="Acid_Pase_AS"/>
</dbReference>
<keyword evidence="5" id="KW-0378">Hydrolase</keyword>
<comment type="catalytic activity">
    <reaction evidence="1">
        <text>a phosphate monoester + H2O = an alcohol + phosphate</text>
        <dbReference type="Rhea" id="RHEA:15017"/>
        <dbReference type="ChEBI" id="CHEBI:15377"/>
        <dbReference type="ChEBI" id="CHEBI:30879"/>
        <dbReference type="ChEBI" id="CHEBI:43474"/>
        <dbReference type="ChEBI" id="CHEBI:67140"/>
        <dbReference type="EC" id="3.1.3.2"/>
    </reaction>
</comment>
<dbReference type="EC" id="3.1.3.2" evidence="3"/>
<evidence type="ECO:0000256" key="4">
    <source>
        <dbReference type="ARBA" id="ARBA00022729"/>
    </source>
</evidence>
<dbReference type="Proteomes" id="UP000695007">
    <property type="component" value="Unplaced"/>
</dbReference>
<dbReference type="KEGG" id="csol:105360994"/>
<organism evidence="8 9">
    <name type="scientific">Ceratosolen solmsi marchali</name>
    <dbReference type="NCBI Taxonomy" id="326594"/>
    <lineage>
        <taxon>Eukaryota</taxon>
        <taxon>Metazoa</taxon>
        <taxon>Ecdysozoa</taxon>
        <taxon>Arthropoda</taxon>
        <taxon>Hexapoda</taxon>
        <taxon>Insecta</taxon>
        <taxon>Pterygota</taxon>
        <taxon>Neoptera</taxon>
        <taxon>Endopterygota</taxon>
        <taxon>Hymenoptera</taxon>
        <taxon>Apocrita</taxon>
        <taxon>Proctotrupomorpha</taxon>
        <taxon>Chalcidoidea</taxon>
        <taxon>Agaonidae</taxon>
        <taxon>Agaoninae</taxon>
        <taxon>Ceratosolen</taxon>
    </lineage>
</organism>
<dbReference type="PANTHER" id="PTHR11567:SF211">
    <property type="entry name" value="PROSTATIC ACID PHOSPHATASE"/>
    <property type="match status" value="1"/>
</dbReference>
<evidence type="ECO:0000313" key="8">
    <source>
        <dbReference type="Proteomes" id="UP000695007"/>
    </source>
</evidence>
<comment type="similarity">
    <text evidence="2">Belongs to the histidine acid phosphatase family.</text>
</comment>
<name>A0AAJ7DTW1_9HYME</name>
<keyword evidence="4" id="KW-0732">Signal</keyword>
<gene>
    <name evidence="9" type="primary">LOC105360994</name>
</gene>
<dbReference type="InterPro" id="IPR000560">
    <property type="entry name" value="His_Pase_clade-2"/>
</dbReference>
<dbReference type="InterPro" id="IPR050645">
    <property type="entry name" value="Histidine_acid_phosphatase"/>
</dbReference>
<dbReference type="AlphaFoldDB" id="A0AAJ7DTW1"/>
<proteinExistence type="inferred from homology"/>
<sequence length="389" mass="45178">MLCIFPLLIIAYYPVASIILPYGFKLELVQTLFRHGDRTPNSPQSYPNDPYNSSNYDIYGYGQLTNDGRKRMYELGQMFKQRYGEILSETYKPQDIYAYSTDIDRTKASLQLVLAGLFPPSPQETWNSQLKWLPFPTYYNDAKFDFLSTTYYCTEVERAHRRVVSSSEVQKKLLNYKNFLEYISQSTGLPLDPNNGLHLFNAIRAQRNLNLPYPPWCSDQVFEQLKEIAAFTIETYTYTNELRSLVAGPTIKRFLTNIENNELKTDKRKMYLYSAHDTNINTILGSFNFYQNIPLADYGTALIIEKLKGQDENTYIRLLLYSSIDKTLTPLVLKSCTEICPLSMFINMMNKIAPDNPKCLYANARRNVEHLINGTIKNDDYNKLKLKYK</sequence>
<keyword evidence="7" id="KW-0325">Glycoprotein</keyword>
<dbReference type="InterPro" id="IPR029033">
    <property type="entry name" value="His_PPase_superfam"/>
</dbReference>
<accession>A0AAJ7DTW1</accession>
<dbReference type="CDD" id="cd07061">
    <property type="entry name" value="HP_HAP_like"/>
    <property type="match status" value="1"/>
</dbReference>
<evidence type="ECO:0000256" key="7">
    <source>
        <dbReference type="ARBA" id="ARBA00023180"/>
    </source>
</evidence>
<evidence type="ECO:0000256" key="1">
    <source>
        <dbReference type="ARBA" id="ARBA00000032"/>
    </source>
</evidence>
<dbReference type="SUPFAM" id="SSF53254">
    <property type="entry name" value="Phosphoglycerate mutase-like"/>
    <property type="match status" value="1"/>
</dbReference>
<dbReference type="PROSITE" id="PS00616">
    <property type="entry name" value="HIS_ACID_PHOSPHAT_1"/>
    <property type="match status" value="1"/>
</dbReference>